<gene>
    <name evidence="1" type="ORF">D5086_005152</name>
</gene>
<proteinExistence type="predicted"/>
<reference evidence="1 2" key="1">
    <citation type="journal article" date="2024" name="Plant Biotechnol. J.">
        <title>Genome and CRISPR/Cas9 system of a widespread forest tree (Populus alba) in the world.</title>
        <authorList>
            <person name="Liu Y.J."/>
            <person name="Jiang P.F."/>
            <person name="Han X.M."/>
            <person name="Li X.Y."/>
            <person name="Wang H.M."/>
            <person name="Wang Y.J."/>
            <person name="Wang X.X."/>
            <person name="Zeng Q.Y."/>
        </authorList>
    </citation>
    <scope>NUCLEOTIDE SEQUENCE [LARGE SCALE GENOMIC DNA]</scope>
    <source>
        <strain evidence="2">cv. PAL-ZL1</strain>
    </source>
</reference>
<evidence type="ECO:0000313" key="1">
    <source>
        <dbReference type="EMBL" id="KAL3604293.1"/>
    </source>
</evidence>
<dbReference type="Proteomes" id="UP000309997">
    <property type="component" value="Unassembled WGS sequence"/>
</dbReference>
<comment type="caution">
    <text evidence="1">The sequence shown here is derived from an EMBL/GenBank/DDBJ whole genome shotgun (WGS) entry which is preliminary data.</text>
</comment>
<organism evidence="1 2">
    <name type="scientific">Populus alba</name>
    <name type="common">White poplar</name>
    <dbReference type="NCBI Taxonomy" id="43335"/>
    <lineage>
        <taxon>Eukaryota</taxon>
        <taxon>Viridiplantae</taxon>
        <taxon>Streptophyta</taxon>
        <taxon>Embryophyta</taxon>
        <taxon>Tracheophyta</taxon>
        <taxon>Spermatophyta</taxon>
        <taxon>Magnoliopsida</taxon>
        <taxon>eudicotyledons</taxon>
        <taxon>Gunneridae</taxon>
        <taxon>Pentapetalae</taxon>
        <taxon>rosids</taxon>
        <taxon>fabids</taxon>
        <taxon>Malpighiales</taxon>
        <taxon>Salicaceae</taxon>
        <taxon>Saliceae</taxon>
        <taxon>Populus</taxon>
    </lineage>
</organism>
<accession>A0ACC4CTK5</accession>
<evidence type="ECO:0000313" key="2">
    <source>
        <dbReference type="Proteomes" id="UP000309997"/>
    </source>
</evidence>
<keyword evidence="2" id="KW-1185">Reference proteome</keyword>
<name>A0ACC4CTK5_POPAL</name>
<sequence length="330" mass="36886">MIAKADLWSVGAVFCSSLVNWEASILMATANIRAEVSTRCVGGAPSRLCGSLQKPFMPKPLVLITMGEIFVLVYDAHAWYVFACLEMEHCLHSANRNANVNSSTSEQDNITVLAKDGEICLLAANLHWISFECPLLSKTRWFINPDAHWGIWYHCKIELVVLAIWKKVLEICNHWVAFFTEGSELPESSSANEIYICSWRHTFESPPASGKMAFVSSLLLPASGQKKVSFSHLIVQRSYHIISETWIEALAVGTSGAVDEYMENKGGADVSQYSKSNASASFLNSRRSISYLPLENLHSFINSCCRKRIQSYILNLQSHRSHFSMLQPIS</sequence>
<protein>
    <submittedName>
        <fullName evidence="1">Uncharacterized protein</fullName>
    </submittedName>
</protein>
<dbReference type="EMBL" id="RCHU02000002">
    <property type="protein sequence ID" value="KAL3604293.1"/>
    <property type="molecule type" value="Genomic_DNA"/>
</dbReference>